<dbReference type="Gene3D" id="3.10.180.10">
    <property type="entry name" value="2,3-Dihydroxybiphenyl 1,2-Dioxygenase, domain 1"/>
    <property type="match status" value="1"/>
</dbReference>
<dbReference type="InterPro" id="IPR029068">
    <property type="entry name" value="Glyas_Bleomycin-R_OHBP_Dase"/>
</dbReference>
<reference evidence="1 2" key="1">
    <citation type="submission" date="2016-11" db="EMBL/GenBank/DDBJ databases">
        <authorList>
            <person name="Jaros S."/>
            <person name="Januszkiewicz K."/>
            <person name="Wedrychowicz H."/>
        </authorList>
    </citation>
    <scope>NUCLEOTIDE SEQUENCE [LARGE SCALE GENOMIC DNA]</scope>
    <source>
        <strain evidence="1 2">DSM 6191</strain>
    </source>
</reference>
<dbReference type="EMBL" id="FQXU01000004">
    <property type="protein sequence ID" value="SHH88799.1"/>
    <property type="molecule type" value="Genomic_DNA"/>
</dbReference>
<dbReference type="AlphaFoldDB" id="A0A1M5WMT9"/>
<dbReference type="Proteomes" id="UP000184241">
    <property type="component" value="Unassembled WGS sequence"/>
</dbReference>
<evidence type="ECO:0000313" key="2">
    <source>
        <dbReference type="Proteomes" id="UP000184241"/>
    </source>
</evidence>
<evidence type="ECO:0000313" key="1">
    <source>
        <dbReference type="EMBL" id="SHH88799.1"/>
    </source>
</evidence>
<accession>A0A1M5WMT9</accession>
<gene>
    <name evidence="1" type="ORF">SAMN02745941_01165</name>
</gene>
<name>A0A1M5WMT9_9CLOT</name>
<protein>
    <submittedName>
        <fullName evidence="1">PhnB protein</fullName>
    </submittedName>
</protein>
<sequence>MKRSMMQAYVTRSDEAVALYQKAFDAVLISSYLNEDGTFFHSELDIEGEILAVAERNSDIAKESVTGNVMQFCLHYGEGNEDKVRKAYEVLKNDATILMPLAPCEFSSLMADFIDKYGIRWCLFV</sequence>
<organism evidence="1 2">
    <name type="scientific">Clostridium intestinale DSM 6191</name>
    <dbReference type="NCBI Taxonomy" id="1121320"/>
    <lineage>
        <taxon>Bacteria</taxon>
        <taxon>Bacillati</taxon>
        <taxon>Bacillota</taxon>
        <taxon>Clostridia</taxon>
        <taxon>Eubacteriales</taxon>
        <taxon>Clostridiaceae</taxon>
        <taxon>Clostridium</taxon>
    </lineage>
</organism>
<dbReference type="SUPFAM" id="SSF54593">
    <property type="entry name" value="Glyoxalase/Bleomycin resistance protein/Dihydroxybiphenyl dioxygenase"/>
    <property type="match status" value="1"/>
</dbReference>
<proteinExistence type="predicted"/>
<dbReference type="RefSeq" id="WP_073017633.1">
    <property type="nucleotide sequence ID" value="NZ_FQXU01000004.1"/>
</dbReference>